<dbReference type="GO" id="GO:0042132">
    <property type="term" value="F:fructose 1,6-bisphosphate 1-phosphatase activity"/>
    <property type="evidence" value="ECO:0007669"/>
    <property type="project" value="UniProtKB-UniRule"/>
</dbReference>
<feature type="binding site" evidence="9">
    <location>
        <position position="262"/>
    </location>
    <ligand>
        <name>Mg(2+)</name>
        <dbReference type="ChEBI" id="CHEBI:18420"/>
        <label>2</label>
    </ligand>
</feature>
<dbReference type="GO" id="GO:0006002">
    <property type="term" value="P:fructose 6-phosphate metabolic process"/>
    <property type="evidence" value="ECO:0007669"/>
    <property type="project" value="TreeGrafter"/>
</dbReference>
<keyword evidence="6 9" id="KW-0378">Hydrolase</keyword>
<dbReference type="GO" id="GO:0005986">
    <property type="term" value="P:sucrose biosynthetic process"/>
    <property type="evidence" value="ECO:0007669"/>
    <property type="project" value="TreeGrafter"/>
</dbReference>
<dbReference type="PANTHER" id="PTHR11556:SF35">
    <property type="entry name" value="SEDOHEPTULOSE-1,7-BISPHOSPHATASE, CHLOROPLASTIC"/>
    <property type="match status" value="1"/>
</dbReference>
<evidence type="ECO:0000256" key="4">
    <source>
        <dbReference type="ARBA" id="ARBA00022490"/>
    </source>
</evidence>
<evidence type="ECO:0000256" key="2">
    <source>
        <dbReference type="ARBA" id="ARBA00005215"/>
    </source>
</evidence>
<dbReference type="NCBIfam" id="NF006780">
    <property type="entry name" value="PRK09293.1-4"/>
    <property type="match status" value="1"/>
</dbReference>
<dbReference type="AlphaFoldDB" id="A0A850Q5C1"/>
<evidence type="ECO:0000256" key="6">
    <source>
        <dbReference type="ARBA" id="ARBA00022801"/>
    </source>
</evidence>
<evidence type="ECO:0000256" key="1">
    <source>
        <dbReference type="ARBA" id="ARBA00001273"/>
    </source>
</evidence>
<feature type="binding site" evidence="9">
    <location>
        <position position="100"/>
    </location>
    <ligand>
        <name>Mg(2+)</name>
        <dbReference type="ChEBI" id="CHEBI:18420"/>
        <label>1</label>
    </ligand>
</feature>
<dbReference type="Gene3D" id="3.40.190.80">
    <property type="match status" value="1"/>
</dbReference>
<dbReference type="InterPro" id="IPR044015">
    <property type="entry name" value="FBPase_C_dom"/>
</dbReference>
<protein>
    <recommendedName>
        <fullName evidence="9">Fructose-1,6-bisphosphatase class 1</fullName>
        <shortName evidence="9">FBPase class 1</shortName>
        <ecNumber evidence="9">3.1.3.11</ecNumber>
    </recommendedName>
    <alternativeName>
        <fullName evidence="9">D-fructose-1,6-bisphosphate 1-phosphohydrolase class 1</fullName>
    </alternativeName>
</protein>
<dbReference type="PROSITE" id="PS00124">
    <property type="entry name" value="FBPASE"/>
    <property type="match status" value="1"/>
</dbReference>
<organism evidence="13 14">
    <name type="scientific">Donghicola mangrovi</name>
    <dbReference type="NCBI Taxonomy" id="2729614"/>
    <lineage>
        <taxon>Bacteria</taxon>
        <taxon>Pseudomonadati</taxon>
        <taxon>Pseudomonadota</taxon>
        <taxon>Alphaproteobacteria</taxon>
        <taxon>Rhodobacterales</taxon>
        <taxon>Roseobacteraceae</taxon>
        <taxon>Donghicola</taxon>
    </lineage>
</organism>
<evidence type="ECO:0000256" key="10">
    <source>
        <dbReference type="RuleBase" id="RU000508"/>
    </source>
</evidence>
<dbReference type="EMBL" id="JABCJE010000001">
    <property type="protein sequence ID" value="NVO21765.1"/>
    <property type="molecule type" value="Genomic_DNA"/>
</dbReference>
<dbReference type="InterPro" id="IPR033391">
    <property type="entry name" value="FBPase_N"/>
</dbReference>
<dbReference type="InterPro" id="IPR020548">
    <property type="entry name" value="Fructose_bisphosphatase_AS"/>
</dbReference>
<dbReference type="GO" id="GO:0000287">
    <property type="term" value="F:magnesium ion binding"/>
    <property type="evidence" value="ECO:0007669"/>
    <property type="project" value="UniProtKB-UniRule"/>
</dbReference>
<sequence length="332" mass="35622">MQEIRIPREGVPAPLWPVMNALCDVATGLSDAIGRGPLAGQLAASIGSNTDGDDQKALDVLADDAFAFALKGTGVRWYASEEQETVAEIDVNGALAVAIDPLDGSSNINCNVSIGTIFSIQPALSEGEATFLRDGSHLLASGYFIYGPHTALVVTFGNGVLQFILDRTAGEFIQTDATMIPPEASEFAINASNYRHWSSPVRAYIDDCLAGSEGPRGKNFNMRWVASLVAETHRIMCRGGIFLYPGDERPGYKNGRLRLVYECAPIAFLIEQAGGKATTGTDRVLTQVPASLHARTPMVFGTADKVDRVSIYHDLPEPEVSALFGNRGLFRA</sequence>
<feature type="domain" description="Fructose-1-6-bisphosphatase class 1 C-terminal" evidence="12">
    <location>
        <begin position="180"/>
        <end position="313"/>
    </location>
</feature>
<comment type="subunit">
    <text evidence="9">Homotetramer.</text>
</comment>
<comment type="caution">
    <text evidence="13">The sequence shown here is derived from an EMBL/GenBank/DDBJ whole genome shotgun (WGS) entry which is preliminary data.</text>
</comment>
<dbReference type="Pfam" id="PF00316">
    <property type="entry name" value="FBPase"/>
    <property type="match status" value="1"/>
</dbReference>
<gene>
    <name evidence="9" type="primary">fbp</name>
    <name evidence="13" type="ORF">HJ536_00205</name>
</gene>
<dbReference type="PIRSF" id="PIRSF500210">
    <property type="entry name" value="FBPtase"/>
    <property type="match status" value="1"/>
</dbReference>
<dbReference type="PRINTS" id="PR00115">
    <property type="entry name" value="F16BPHPHTASE"/>
</dbReference>
<dbReference type="SUPFAM" id="SSF56655">
    <property type="entry name" value="Carbohydrate phosphatase"/>
    <property type="match status" value="1"/>
</dbReference>
<comment type="cofactor">
    <cofactor evidence="9">
        <name>Mg(2+)</name>
        <dbReference type="ChEBI" id="CHEBI:18420"/>
    </cofactor>
    <text evidence="9">Binds 2 magnesium ions per subunit.</text>
</comment>
<dbReference type="PANTHER" id="PTHR11556">
    <property type="entry name" value="FRUCTOSE-1,6-BISPHOSPHATASE-RELATED"/>
    <property type="match status" value="1"/>
</dbReference>
<dbReference type="Proteomes" id="UP000592216">
    <property type="component" value="Unassembled WGS sequence"/>
</dbReference>
<comment type="catalytic activity">
    <reaction evidence="1 9">
        <text>beta-D-fructose 1,6-bisphosphate + H2O = beta-D-fructose 6-phosphate + phosphate</text>
        <dbReference type="Rhea" id="RHEA:11064"/>
        <dbReference type="ChEBI" id="CHEBI:15377"/>
        <dbReference type="ChEBI" id="CHEBI:32966"/>
        <dbReference type="ChEBI" id="CHEBI:43474"/>
        <dbReference type="ChEBI" id="CHEBI:57634"/>
        <dbReference type="EC" id="3.1.3.11"/>
    </reaction>
</comment>
<dbReference type="PIRSF" id="PIRSF000904">
    <property type="entry name" value="FBPtase_SBPase"/>
    <property type="match status" value="1"/>
</dbReference>
<dbReference type="Pfam" id="PF18913">
    <property type="entry name" value="FBPase_C"/>
    <property type="match status" value="1"/>
</dbReference>
<evidence type="ECO:0000256" key="9">
    <source>
        <dbReference type="HAMAP-Rule" id="MF_01855"/>
    </source>
</evidence>
<evidence type="ECO:0000313" key="14">
    <source>
        <dbReference type="Proteomes" id="UP000592216"/>
    </source>
</evidence>
<keyword evidence="8 9" id="KW-0119">Carbohydrate metabolism</keyword>
<feature type="binding site" evidence="9">
    <location>
        <position position="103"/>
    </location>
    <ligand>
        <name>Mg(2+)</name>
        <dbReference type="ChEBI" id="CHEBI:18420"/>
        <label>2</label>
    </ligand>
</feature>
<dbReference type="RefSeq" id="WP_177156813.1">
    <property type="nucleotide sequence ID" value="NZ_JABCJE010000001.1"/>
</dbReference>
<dbReference type="GO" id="GO:0005829">
    <property type="term" value="C:cytosol"/>
    <property type="evidence" value="ECO:0007669"/>
    <property type="project" value="TreeGrafter"/>
</dbReference>
<reference evidence="13 14" key="1">
    <citation type="submission" date="2020-04" db="EMBL/GenBank/DDBJ databases">
        <title>Donghicola sp., a member of the Rhodobacteraceae family isolated from mangrove forest in Thailand.</title>
        <authorList>
            <person name="Charoenyingcharoen P."/>
            <person name="Yukphan P."/>
        </authorList>
    </citation>
    <scope>NUCLEOTIDE SEQUENCE [LARGE SCALE GENOMIC DNA]</scope>
    <source>
        <strain evidence="13 14">B5-SW-15</strain>
    </source>
</reference>
<feature type="binding site" evidence="9">
    <location>
        <position position="102"/>
    </location>
    <ligand>
        <name>Mg(2+)</name>
        <dbReference type="ChEBI" id="CHEBI:18420"/>
        <label>1</label>
    </ligand>
</feature>
<feature type="domain" description="Fructose-1-6-bisphosphatase class I N-terminal" evidence="11">
    <location>
        <begin position="18"/>
        <end position="176"/>
    </location>
</feature>
<feature type="binding site" evidence="9">
    <location>
        <position position="81"/>
    </location>
    <ligand>
        <name>Mg(2+)</name>
        <dbReference type="ChEBI" id="CHEBI:18420"/>
        <label>1</label>
    </ligand>
</feature>
<comment type="pathway">
    <text evidence="2">Carbohydrate biosynthesis; Calvin cycle.</text>
</comment>
<dbReference type="Gene3D" id="3.30.540.10">
    <property type="entry name" value="Fructose-1,6-Bisphosphatase, subunit A, domain 1"/>
    <property type="match status" value="1"/>
</dbReference>
<dbReference type="FunFam" id="3.40.190.80:FF:000011">
    <property type="entry name" value="Fructose-1,6-bisphosphatase class 1"/>
    <property type="match status" value="1"/>
</dbReference>
<dbReference type="EC" id="3.1.3.11" evidence="9"/>
<keyword evidence="5 9" id="KW-0479">Metal-binding</keyword>
<dbReference type="GO" id="GO:0006094">
    <property type="term" value="P:gluconeogenesis"/>
    <property type="evidence" value="ECO:0007669"/>
    <property type="project" value="UniProtKB-UniRule"/>
</dbReference>
<comment type="similarity">
    <text evidence="3 9 10">Belongs to the FBPase class 1 family.</text>
</comment>
<evidence type="ECO:0000256" key="7">
    <source>
        <dbReference type="ARBA" id="ARBA00022842"/>
    </source>
</evidence>
<dbReference type="GO" id="GO:0006000">
    <property type="term" value="P:fructose metabolic process"/>
    <property type="evidence" value="ECO:0007669"/>
    <property type="project" value="TreeGrafter"/>
</dbReference>
<dbReference type="CDD" id="cd00354">
    <property type="entry name" value="FBPase"/>
    <property type="match status" value="1"/>
</dbReference>
<evidence type="ECO:0000259" key="11">
    <source>
        <dbReference type="Pfam" id="PF00316"/>
    </source>
</evidence>
<evidence type="ECO:0000256" key="8">
    <source>
        <dbReference type="ARBA" id="ARBA00023277"/>
    </source>
</evidence>
<name>A0A850Q5C1_9RHOB</name>
<feature type="binding site" evidence="9">
    <location>
        <position position="190"/>
    </location>
    <ligand>
        <name>substrate</name>
    </ligand>
</feature>
<feature type="binding site" evidence="9">
    <location>
        <position position="100"/>
    </location>
    <ligand>
        <name>Mg(2+)</name>
        <dbReference type="ChEBI" id="CHEBI:18420"/>
        <label>2</label>
    </ligand>
</feature>
<evidence type="ECO:0000256" key="3">
    <source>
        <dbReference type="ARBA" id="ARBA00010941"/>
    </source>
</evidence>
<comment type="subcellular location">
    <subcellularLocation>
        <location evidence="9">Cytoplasm</location>
    </subcellularLocation>
</comment>
<dbReference type="InterPro" id="IPR000146">
    <property type="entry name" value="FBPase_class-1"/>
</dbReference>
<feature type="binding site" evidence="9">
    <location>
        <begin position="103"/>
        <end position="106"/>
    </location>
    <ligand>
        <name>substrate</name>
    </ligand>
</feature>
<evidence type="ECO:0000313" key="13">
    <source>
        <dbReference type="EMBL" id="NVO21765.1"/>
    </source>
</evidence>
<dbReference type="InterPro" id="IPR028343">
    <property type="entry name" value="FBPtase"/>
</dbReference>
<evidence type="ECO:0000259" key="12">
    <source>
        <dbReference type="Pfam" id="PF18913"/>
    </source>
</evidence>
<accession>A0A850Q5C1</accession>
<keyword evidence="7 9" id="KW-0460">Magnesium</keyword>
<dbReference type="GO" id="GO:0030388">
    <property type="term" value="P:fructose 1,6-bisphosphate metabolic process"/>
    <property type="evidence" value="ECO:0007669"/>
    <property type="project" value="TreeGrafter"/>
</dbReference>
<proteinExistence type="inferred from homology"/>
<evidence type="ECO:0000256" key="5">
    <source>
        <dbReference type="ARBA" id="ARBA00022723"/>
    </source>
</evidence>
<dbReference type="HAMAP" id="MF_01855">
    <property type="entry name" value="FBPase_class1"/>
    <property type="match status" value="1"/>
</dbReference>
<comment type="caution">
    <text evidence="9">Lacks conserved residue(s) required for the propagation of feature annotation.</text>
</comment>
<keyword evidence="4 9" id="KW-0963">Cytoplasm</keyword>
<dbReference type="NCBIfam" id="NF006779">
    <property type="entry name" value="PRK09293.1-3"/>
    <property type="match status" value="1"/>
</dbReference>